<evidence type="ECO:0000313" key="2">
    <source>
        <dbReference type="Proteomes" id="UP001412239"/>
    </source>
</evidence>
<reference evidence="1" key="1">
    <citation type="submission" date="2015-10" db="EMBL/GenBank/DDBJ databases">
        <authorList>
            <person name="Regsiter A."/>
            <person name="william w."/>
        </authorList>
    </citation>
    <scope>NUCLEOTIDE SEQUENCE</scope>
    <source>
        <strain evidence="1">Montdore</strain>
    </source>
</reference>
<gene>
    <name evidence="1" type="ORF">GSTUAT00000047001</name>
</gene>
<organism evidence="1 2">
    <name type="scientific">Tuber aestivum</name>
    <name type="common">summer truffle</name>
    <dbReference type="NCBI Taxonomy" id="59557"/>
    <lineage>
        <taxon>Eukaryota</taxon>
        <taxon>Fungi</taxon>
        <taxon>Dikarya</taxon>
        <taxon>Ascomycota</taxon>
        <taxon>Pezizomycotina</taxon>
        <taxon>Pezizomycetes</taxon>
        <taxon>Pezizales</taxon>
        <taxon>Tuberaceae</taxon>
        <taxon>Tuber</taxon>
    </lineage>
</organism>
<dbReference type="InterPro" id="IPR013785">
    <property type="entry name" value="Aldolase_TIM"/>
</dbReference>
<dbReference type="PANTHER" id="PTHR46911:SF1">
    <property type="entry name" value="2-ISOPROPYLMALATE SYNTHASE"/>
    <property type="match status" value="1"/>
</dbReference>
<proteinExistence type="predicted"/>
<keyword evidence="2" id="KW-1185">Reference proteome</keyword>
<accession>A0A292QAF2</accession>
<feature type="non-terminal residue" evidence="1">
    <location>
        <position position="1"/>
    </location>
</feature>
<dbReference type="PANTHER" id="PTHR46911">
    <property type="match status" value="1"/>
</dbReference>
<protein>
    <submittedName>
        <fullName evidence="1">Uncharacterized protein</fullName>
    </submittedName>
</protein>
<name>A0A292QAF2_9PEZI</name>
<dbReference type="Gene3D" id="3.20.20.70">
    <property type="entry name" value="Aldolase class I"/>
    <property type="match status" value="1"/>
</dbReference>
<dbReference type="AlphaFoldDB" id="A0A292QAF2"/>
<dbReference type="SUPFAM" id="SSF51569">
    <property type="entry name" value="Aldolase"/>
    <property type="match status" value="1"/>
</dbReference>
<dbReference type="GO" id="GO:0009098">
    <property type="term" value="P:L-leucine biosynthetic process"/>
    <property type="evidence" value="ECO:0007669"/>
    <property type="project" value="TreeGrafter"/>
</dbReference>
<sequence>NNNINLKSTELVGSLTRYNLDARGTEWAYGFSPGIFPDTSREFAARICEAVKVTWEPTKENTVIVNLPAMVEMSTRSLYADQ</sequence>
<dbReference type="Proteomes" id="UP001412239">
    <property type="component" value="Unassembled WGS sequence"/>
</dbReference>
<dbReference type="GO" id="GO:0003852">
    <property type="term" value="F:2-isopropylmalate synthase activity"/>
    <property type="evidence" value="ECO:0007669"/>
    <property type="project" value="TreeGrafter"/>
</dbReference>
<feature type="non-terminal residue" evidence="1">
    <location>
        <position position="82"/>
    </location>
</feature>
<dbReference type="EMBL" id="LN890943">
    <property type="protein sequence ID" value="CUS15770.1"/>
    <property type="molecule type" value="Genomic_DNA"/>
</dbReference>
<evidence type="ECO:0000313" key="1">
    <source>
        <dbReference type="EMBL" id="CUS15770.1"/>
    </source>
</evidence>
<dbReference type="GO" id="GO:0005739">
    <property type="term" value="C:mitochondrion"/>
    <property type="evidence" value="ECO:0007669"/>
    <property type="project" value="TreeGrafter"/>
</dbReference>